<sequence>MPRSHGETQVATKPNQLLHVDFLSMLEGKDGSKYVFFMKDGMRGYVELVPCIDATSDQAYASLLDWLKDSELSAYGCLTKAHTLRTPRLQSALGAHHHFTLAYTPWTNGTMEVVNREVLMSVKALLSERKLQTTYWSRVLPVVQAALNSMPSDRLGGTTPLMAFTALPGESKLRSILHPQDSLGVSVTWVEAEITNHL</sequence>
<dbReference type="GO" id="GO:0003676">
    <property type="term" value="F:nucleic acid binding"/>
    <property type="evidence" value="ECO:0007669"/>
    <property type="project" value="InterPro"/>
</dbReference>
<dbReference type="EMBL" id="QXGA01000042">
    <property type="protein sequence ID" value="KAE9154314.1"/>
    <property type="molecule type" value="Genomic_DNA"/>
</dbReference>
<dbReference type="InterPro" id="IPR001584">
    <property type="entry name" value="Integrase_cat-core"/>
</dbReference>
<gene>
    <name evidence="2" type="ORF">PF006_g1637</name>
</gene>
<evidence type="ECO:0000313" key="3">
    <source>
        <dbReference type="Proteomes" id="UP000440732"/>
    </source>
</evidence>
<comment type="caution">
    <text evidence="2">The sequence shown here is derived from an EMBL/GenBank/DDBJ whole genome shotgun (WGS) entry which is preliminary data.</text>
</comment>
<dbReference type="PROSITE" id="PS50994">
    <property type="entry name" value="INTEGRASE"/>
    <property type="match status" value="1"/>
</dbReference>
<evidence type="ECO:0000313" key="2">
    <source>
        <dbReference type="EMBL" id="KAE9154314.1"/>
    </source>
</evidence>
<dbReference type="SUPFAM" id="SSF53098">
    <property type="entry name" value="Ribonuclease H-like"/>
    <property type="match status" value="1"/>
</dbReference>
<dbReference type="InterPro" id="IPR012337">
    <property type="entry name" value="RNaseH-like_sf"/>
</dbReference>
<dbReference type="GO" id="GO:0015074">
    <property type="term" value="P:DNA integration"/>
    <property type="evidence" value="ECO:0007669"/>
    <property type="project" value="InterPro"/>
</dbReference>
<feature type="domain" description="Integrase catalytic" evidence="1">
    <location>
        <begin position="10"/>
        <end position="168"/>
    </location>
</feature>
<protein>
    <recommendedName>
        <fullName evidence="1">Integrase catalytic domain-containing protein</fullName>
    </recommendedName>
</protein>
<name>A0A6A3URU4_9STRA</name>
<dbReference type="AlphaFoldDB" id="A0A6A3URU4"/>
<reference evidence="2 3" key="1">
    <citation type="submission" date="2018-08" db="EMBL/GenBank/DDBJ databases">
        <title>Genomic investigation of the strawberry pathogen Phytophthora fragariae indicates pathogenicity is determined by transcriptional variation in three key races.</title>
        <authorList>
            <person name="Adams T.M."/>
            <person name="Armitage A.D."/>
            <person name="Sobczyk M.K."/>
            <person name="Bates H.J."/>
            <person name="Dunwell J.M."/>
            <person name="Nellist C.F."/>
            <person name="Harrison R.J."/>
        </authorList>
    </citation>
    <scope>NUCLEOTIDE SEQUENCE [LARGE SCALE GENOMIC DNA]</scope>
    <source>
        <strain evidence="2 3">NOV-5</strain>
    </source>
</reference>
<evidence type="ECO:0000259" key="1">
    <source>
        <dbReference type="PROSITE" id="PS50994"/>
    </source>
</evidence>
<dbReference type="Proteomes" id="UP000440732">
    <property type="component" value="Unassembled WGS sequence"/>
</dbReference>
<accession>A0A6A3URU4</accession>
<organism evidence="2 3">
    <name type="scientific">Phytophthora fragariae</name>
    <dbReference type="NCBI Taxonomy" id="53985"/>
    <lineage>
        <taxon>Eukaryota</taxon>
        <taxon>Sar</taxon>
        <taxon>Stramenopiles</taxon>
        <taxon>Oomycota</taxon>
        <taxon>Peronosporomycetes</taxon>
        <taxon>Peronosporales</taxon>
        <taxon>Peronosporaceae</taxon>
        <taxon>Phytophthora</taxon>
    </lineage>
</organism>
<proteinExistence type="predicted"/>
<dbReference type="InterPro" id="IPR036397">
    <property type="entry name" value="RNaseH_sf"/>
</dbReference>
<dbReference type="Gene3D" id="3.30.420.10">
    <property type="entry name" value="Ribonuclease H-like superfamily/Ribonuclease H"/>
    <property type="match status" value="1"/>
</dbReference>